<evidence type="ECO:0000256" key="1">
    <source>
        <dbReference type="SAM" id="MobiDB-lite"/>
    </source>
</evidence>
<dbReference type="InterPro" id="IPR006626">
    <property type="entry name" value="PbH1"/>
</dbReference>
<protein>
    <submittedName>
        <fullName evidence="4">Right-handed parallel beta-helix repeat-containing protein</fullName>
    </submittedName>
</protein>
<keyword evidence="5" id="KW-1185">Reference proteome</keyword>
<proteinExistence type="predicted"/>
<dbReference type="EMBL" id="CP056030">
    <property type="protein sequence ID" value="QKZ06460.1"/>
    <property type="molecule type" value="Genomic_DNA"/>
</dbReference>
<evidence type="ECO:0000313" key="5">
    <source>
        <dbReference type="Proteomes" id="UP000509568"/>
    </source>
</evidence>
<dbReference type="SUPFAM" id="SSF51126">
    <property type="entry name" value="Pectin lyase-like"/>
    <property type="match status" value="1"/>
</dbReference>
<dbReference type="GO" id="GO:0042121">
    <property type="term" value="P:alginic acid biosynthetic process"/>
    <property type="evidence" value="ECO:0007669"/>
    <property type="project" value="UniProtKB-UniPathway"/>
</dbReference>
<feature type="region of interest" description="Disordered" evidence="1">
    <location>
        <begin position="473"/>
        <end position="493"/>
    </location>
</feature>
<dbReference type="InterPro" id="IPR007742">
    <property type="entry name" value="NosD_dom"/>
</dbReference>
<gene>
    <name evidence="4" type="ORF">HWQ56_22850</name>
</gene>
<dbReference type="SMART" id="SM00710">
    <property type="entry name" value="PbH1"/>
    <property type="match status" value="7"/>
</dbReference>
<evidence type="ECO:0000259" key="3">
    <source>
        <dbReference type="Pfam" id="PF05048"/>
    </source>
</evidence>
<dbReference type="InterPro" id="IPR011050">
    <property type="entry name" value="Pectin_lyase_fold/virulence"/>
</dbReference>
<feature type="signal peptide" evidence="2">
    <location>
        <begin position="1"/>
        <end position="21"/>
    </location>
</feature>
<dbReference type="AlphaFoldDB" id="A0A7D5D9R4"/>
<reference evidence="4 5" key="1">
    <citation type="submission" date="2020-06" db="EMBL/GenBank/DDBJ databases">
        <title>Pseudomonas eucalypticola sp. nov., an endophyte of Eucalyptus dunnii leaves with biocontrol ability of eucalyptus leaf blight.</title>
        <authorList>
            <person name="Liu Y."/>
            <person name="Song Z."/>
            <person name="Zeng H."/>
            <person name="Lu M."/>
            <person name="Wang X."/>
            <person name="Lian X."/>
            <person name="Zhang Q."/>
        </authorList>
    </citation>
    <scope>NUCLEOTIDE SEQUENCE [LARGE SCALE GENOMIC DNA]</scope>
    <source>
        <strain evidence="4 5">NP-1</strain>
    </source>
</reference>
<sequence>MRVSPVLAALLLALPVVTAHADEPTTTADAPQTLVVNSYADDGKDGTLRWAIEQNNKNPGHYRIEIQAVGNAPFVIKPATPLPEIKGPVTIQGTAWKHTGDFIAIDGSAYVQGDAAKACPGAVAGQYGANVRTLSNPGLVLRDTQGVDISGLEVRNFCIGVLLNRAANNTLHDNRIVANKGGAGILLTGDDGQGNATANTTNNNRIVRNQLIDNGDGLELTRGAAFNLVADNLLRATKATPEASQGVEIMQASDNTLTHNRFENYSDGVQINAGDRNYLGGNVLSGNSIGISVTGSDNLLDGNLIHGNRIGIALRPEAVSHNTRLTANRIWDNSQDVRRCQSGGACLPAQRTGAIVFGVPGPDNATFVGSRGGGVEPGKATVCAAKGPATADCQQLPNHNQPAPKLRAIAAGRLHGEVSGEPNSRYRVEVFGNPKPTETEAANFLGEVYVSTNGRGVANFSFPLDVKEPNRSFTVTATSPDGATSELSKALPR</sequence>
<evidence type="ECO:0000256" key="2">
    <source>
        <dbReference type="SAM" id="SignalP"/>
    </source>
</evidence>
<dbReference type="InterPro" id="IPR012334">
    <property type="entry name" value="Pectin_lyas_fold"/>
</dbReference>
<dbReference type="Pfam" id="PF05048">
    <property type="entry name" value="NosD"/>
    <property type="match status" value="1"/>
</dbReference>
<dbReference type="Proteomes" id="UP000509568">
    <property type="component" value="Chromosome"/>
</dbReference>
<feature type="chain" id="PRO_5028975956" evidence="2">
    <location>
        <begin position="22"/>
        <end position="493"/>
    </location>
</feature>
<accession>A0A7D5D9R4</accession>
<keyword evidence="2" id="KW-0732">Signal</keyword>
<dbReference type="KEGG" id="pez:HWQ56_22850"/>
<evidence type="ECO:0000313" key="4">
    <source>
        <dbReference type="EMBL" id="QKZ06460.1"/>
    </source>
</evidence>
<feature type="domain" description="Periplasmic copper-binding protein NosD beta helix" evidence="3">
    <location>
        <begin position="197"/>
        <end position="338"/>
    </location>
</feature>
<dbReference type="UniPathway" id="UPA00286"/>
<feature type="compositionally biased region" description="Polar residues" evidence="1">
    <location>
        <begin position="473"/>
        <end position="487"/>
    </location>
</feature>
<dbReference type="Gene3D" id="2.160.20.10">
    <property type="entry name" value="Single-stranded right-handed beta-helix, Pectin lyase-like"/>
    <property type="match status" value="1"/>
</dbReference>
<name>A0A7D5D9R4_9PSED</name>
<dbReference type="RefSeq" id="WP_176571855.1">
    <property type="nucleotide sequence ID" value="NZ_CP056030.1"/>
</dbReference>
<organism evidence="4 5">
    <name type="scientific">Pseudomonas eucalypticola</name>
    <dbReference type="NCBI Taxonomy" id="2599595"/>
    <lineage>
        <taxon>Bacteria</taxon>
        <taxon>Pseudomonadati</taxon>
        <taxon>Pseudomonadota</taxon>
        <taxon>Gammaproteobacteria</taxon>
        <taxon>Pseudomonadales</taxon>
        <taxon>Pseudomonadaceae</taxon>
        <taxon>Pseudomonas</taxon>
    </lineage>
</organism>